<comment type="caution">
    <text evidence="8">The sequence shown here is derived from an EMBL/GenBank/DDBJ whole genome shotgun (WGS) entry which is preliminary data.</text>
</comment>
<evidence type="ECO:0000256" key="5">
    <source>
        <dbReference type="ARBA" id="ARBA00023004"/>
    </source>
</evidence>
<feature type="domain" description="HD" evidence="7">
    <location>
        <begin position="18"/>
        <end position="132"/>
    </location>
</feature>
<dbReference type="PANTHER" id="PTHR35795">
    <property type="entry name" value="SLR1885 PROTEIN"/>
    <property type="match status" value="1"/>
</dbReference>
<evidence type="ECO:0000256" key="3">
    <source>
        <dbReference type="ARBA" id="ARBA00022741"/>
    </source>
</evidence>
<dbReference type="InterPro" id="IPR051094">
    <property type="entry name" value="Diverse_Catalytic_Enzymes"/>
</dbReference>
<evidence type="ECO:0000256" key="6">
    <source>
        <dbReference type="ARBA" id="ARBA00049417"/>
    </source>
</evidence>
<evidence type="ECO:0000259" key="7">
    <source>
        <dbReference type="PROSITE" id="PS51831"/>
    </source>
</evidence>
<keyword evidence="4" id="KW-0378">Hydrolase</keyword>
<dbReference type="PANTHER" id="PTHR35795:SF1">
    <property type="entry name" value="BIS(5'-NUCLEOSYL)-TETRAPHOSPHATASE, SYMMETRICAL"/>
    <property type="match status" value="1"/>
</dbReference>
<dbReference type="InterPro" id="IPR006674">
    <property type="entry name" value="HD_domain"/>
</dbReference>
<dbReference type="Proteomes" id="UP000037854">
    <property type="component" value="Unassembled WGS sequence"/>
</dbReference>
<evidence type="ECO:0000256" key="4">
    <source>
        <dbReference type="ARBA" id="ARBA00022801"/>
    </source>
</evidence>
<protein>
    <recommendedName>
        <fullName evidence="1">bis(5'-nucleosyl)-tetraphosphatase (symmetrical)</fullName>
        <ecNumber evidence="1">3.6.1.41</ecNumber>
    </recommendedName>
</protein>
<comment type="catalytic activity">
    <reaction evidence="6">
        <text>P(1),P(4)-bis(5'-adenosyl) tetraphosphate + H2O = 2 ADP + 2 H(+)</text>
        <dbReference type="Rhea" id="RHEA:24252"/>
        <dbReference type="ChEBI" id="CHEBI:15377"/>
        <dbReference type="ChEBI" id="CHEBI:15378"/>
        <dbReference type="ChEBI" id="CHEBI:58141"/>
        <dbReference type="ChEBI" id="CHEBI:456216"/>
        <dbReference type="EC" id="3.6.1.41"/>
    </reaction>
</comment>
<accession>A0ABR5MFU4</accession>
<evidence type="ECO:0000256" key="1">
    <source>
        <dbReference type="ARBA" id="ARBA00012506"/>
    </source>
</evidence>
<keyword evidence="9" id="KW-1185">Reference proteome</keyword>
<organism evidence="8 9">
    <name type="scientific">Oceanobacillus caeni</name>
    <dbReference type="NCBI Taxonomy" id="405946"/>
    <lineage>
        <taxon>Bacteria</taxon>
        <taxon>Bacillati</taxon>
        <taxon>Bacillota</taxon>
        <taxon>Bacilli</taxon>
        <taxon>Bacillales</taxon>
        <taxon>Bacillaceae</taxon>
        <taxon>Oceanobacillus</taxon>
    </lineage>
</organism>
<dbReference type="EC" id="3.6.1.41" evidence="1"/>
<dbReference type="RefSeq" id="WP_047183772.1">
    <property type="nucleotide sequence ID" value="NZ_JARTGE010000038.1"/>
</dbReference>
<dbReference type="PROSITE" id="PS51831">
    <property type="entry name" value="HD"/>
    <property type="match status" value="1"/>
</dbReference>
<dbReference type="NCBIfam" id="TIGR00488">
    <property type="entry name" value="bis(5'-nucleosyl)-tetraphosphatase (symmetrical) YqeK"/>
    <property type="match status" value="1"/>
</dbReference>
<dbReference type="Gene3D" id="1.10.3210.10">
    <property type="entry name" value="Hypothetical protein af1432"/>
    <property type="match status" value="1"/>
</dbReference>
<dbReference type="SUPFAM" id="SSF109604">
    <property type="entry name" value="HD-domain/PDEase-like"/>
    <property type="match status" value="1"/>
</dbReference>
<evidence type="ECO:0000313" key="9">
    <source>
        <dbReference type="Proteomes" id="UP000037854"/>
    </source>
</evidence>
<dbReference type="InterPro" id="IPR005249">
    <property type="entry name" value="YqeK"/>
</dbReference>
<keyword evidence="3" id="KW-0547">Nucleotide-binding</keyword>
<sequence length="195" mass="22392">MKIDEAIRIVEPHLTQKRFEHTLRVKDTAINLAKLYDESIEKAELAAVFHDYCKYRSLDEMERIIKTTSLPKDLLNFHHELWHGPVASVLIDQEYGIDDGEIKQAIYSHTTGRANMSKLEMIIFLADYIEPGRDFPGVVDVRETAKKDLVLACWMASKNTISFLMKKNATIYPDTFYAYNDLTKRTNGGNGIYGK</sequence>
<dbReference type="Pfam" id="PF01966">
    <property type="entry name" value="HD"/>
    <property type="match status" value="1"/>
</dbReference>
<proteinExistence type="predicted"/>
<keyword evidence="2" id="KW-0479">Metal-binding</keyword>
<name>A0ABR5MFU4_9BACI</name>
<evidence type="ECO:0000313" key="8">
    <source>
        <dbReference type="EMBL" id="KPH71206.1"/>
    </source>
</evidence>
<dbReference type="SMART" id="SM00471">
    <property type="entry name" value="HDc"/>
    <property type="match status" value="1"/>
</dbReference>
<evidence type="ECO:0000256" key="2">
    <source>
        <dbReference type="ARBA" id="ARBA00022723"/>
    </source>
</evidence>
<dbReference type="EMBL" id="LGTK01000087">
    <property type="protein sequence ID" value="KPH71206.1"/>
    <property type="molecule type" value="Genomic_DNA"/>
</dbReference>
<gene>
    <name evidence="8" type="ORF">AFL42_15995</name>
</gene>
<dbReference type="CDD" id="cd00077">
    <property type="entry name" value="HDc"/>
    <property type="match status" value="1"/>
</dbReference>
<reference evidence="8 9" key="1">
    <citation type="submission" date="2015-07" db="EMBL/GenBank/DDBJ databases">
        <title>High-quality draft genome sequence of Oceanobacillus caeni HM6, a bacillus isolated from a human feces.</title>
        <authorList>
            <person name="Kumar J."/>
            <person name="Verma M.K."/>
            <person name="Pandey R."/>
            <person name="Bhambi M."/>
            <person name="Chauhan N."/>
        </authorList>
    </citation>
    <scope>NUCLEOTIDE SEQUENCE [LARGE SCALE GENOMIC DNA]</scope>
    <source>
        <strain evidence="8 9">HM6</strain>
    </source>
</reference>
<dbReference type="InterPro" id="IPR003607">
    <property type="entry name" value="HD/PDEase_dom"/>
</dbReference>
<keyword evidence="5" id="KW-0408">Iron</keyword>